<reference evidence="1 2" key="1">
    <citation type="journal article" date="2020" name="Biotechnol. Biofuels">
        <title>New insights from the biogas microbiome by comprehensive genome-resolved metagenomics of nearly 1600 species originating from multiple anaerobic digesters.</title>
        <authorList>
            <person name="Campanaro S."/>
            <person name="Treu L."/>
            <person name="Rodriguez-R L.M."/>
            <person name="Kovalovszki A."/>
            <person name="Ziels R.M."/>
            <person name="Maus I."/>
            <person name="Zhu X."/>
            <person name="Kougias P.G."/>
            <person name="Basile A."/>
            <person name="Luo G."/>
            <person name="Schluter A."/>
            <person name="Konstantinidis K.T."/>
            <person name="Angelidaki I."/>
        </authorList>
    </citation>
    <scope>NUCLEOTIDE SEQUENCE [LARGE SCALE GENOMIC DNA]</scope>
    <source>
        <strain evidence="1">AS27yjCOA_202</strain>
    </source>
</reference>
<dbReference type="InterPro" id="IPR034154">
    <property type="entry name" value="TOPRIM_DnaG/twinkle"/>
</dbReference>
<dbReference type="InterPro" id="IPR050219">
    <property type="entry name" value="DnaG_primase"/>
</dbReference>
<dbReference type="AlphaFoldDB" id="A0A7X9E685"/>
<dbReference type="Proteomes" id="UP000590542">
    <property type="component" value="Unassembled WGS sequence"/>
</dbReference>
<sequence length="538" mass="60865">MSKNKLPIKVKKYLAEHGLIWKFLEQEYGVTCTENSIDLPVKDTEGNIIFTKSRNLNFTKEGGEPKYKNSSGSHAVLFNLNAVKDLPNIVLCEGEIDCLRLQQGGIPALSSTGGSNTFNKEWATYFDKKNVWICYDNDEAGKNGTRNVLEYLPHARVITLPEDTKDTCEFLRNKDEEDFKVLMGSALTKEEWETKHRPVEFSIISTQDLAKKEFEEHPWLIDKILYSEGFCFIYGAEGTGKSLLALSIAKAVAKGEDWLEHFHVSTPTNVLIIDKENPLLLLKKRVKGLGLMAPNIYCLEYPERFQLTDDKGEYSEFAQTLTSIINELKIGLVIFDSFVDFMVGNESSSGDTQAFFKAIRELYPNIAYLSLHHENKPAQGLYRSDSQRLRGSSNINAQIFTSFRLEIVAKSKEELTLKQTKARDSIKLNKFMVRMIIGNLDEENTVVTGFEYLGDVIEDESDTKIMEIQSLITEMLQDRPSVTRKEVFATGTGKGVSEKTIKRAIKVLVDSCAITSIRKGREISYVLHPDNLLPLSEE</sequence>
<evidence type="ECO:0000313" key="2">
    <source>
        <dbReference type="Proteomes" id="UP000590542"/>
    </source>
</evidence>
<evidence type="ECO:0000313" key="1">
    <source>
        <dbReference type="EMBL" id="NMB91231.1"/>
    </source>
</evidence>
<name>A0A7X9E685_UNCKA</name>
<organism evidence="1 2">
    <name type="scientific">candidate division WWE3 bacterium</name>
    <dbReference type="NCBI Taxonomy" id="2053526"/>
    <lineage>
        <taxon>Bacteria</taxon>
        <taxon>Katanobacteria</taxon>
    </lineage>
</organism>
<protein>
    <submittedName>
        <fullName evidence="1">AAA family ATPase</fullName>
    </submittedName>
</protein>
<comment type="caution">
    <text evidence="1">The sequence shown here is derived from an EMBL/GenBank/DDBJ whole genome shotgun (WGS) entry which is preliminary data.</text>
</comment>
<dbReference type="GO" id="GO:0005737">
    <property type="term" value="C:cytoplasm"/>
    <property type="evidence" value="ECO:0007669"/>
    <property type="project" value="TreeGrafter"/>
</dbReference>
<dbReference type="GO" id="GO:0006269">
    <property type="term" value="P:DNA replication, synthesis of primer"/>
    <property type="evidence" value="ECO:0007669"/>
    <property type="project" value="TreeGrafter"/>
</dbReference>
<dbReference type="SUPFAM" id="SSF52540">
    <property type="entry name" value="P-loop containing nucleoside triphosphate hydrolases"/>
    <property type="match status" value="1"/>
</dbReference>
<accession>A0A7X9E685</accession>
<dbReference type="InterPro" id="IPR027417">
    <property type="entry name" value="P-loop_NTPase"/>
</dbReference>
<dbReference type="Pfam" id="PF13481">
    <property type="entry name" value="AAA_25"/>
    <property type="match status" value="1"/>
</dbReference>
<dbReference type="Pfam" id="PF13155">
    <property type="entry name" value="Toprim_2"/>
    <property type="match status" value="1"/>
</dbReference>
<dbReference type="EMBL" id="JAAZNV010000003">
    <property type="protein sequence ID" value="NMB91231.1"/>
    <property type="molecule type" value="Genomic_DNA"/>
</dbReference>
<dbReference type="CDD" id="cd01029">
    <property type="entry name" value="TOPRIM_primases"/>
    <property type="match status" value="1"/>
</dbReference>
<dbReference type="Gene3D" id="3.40.1360.10">
    <property type="match status" value="1"/>
</dbReference>
<dbReference type="Gene3D" id="3.40.50.300">
    <property type="entry name" value="P-loop containing nucleotide triphosphate hydrolases"/>
    <property type="match status" value="1"/>
</dbReference>
<dbReference type="PANTHER" id="PTHR30313:SF2">
    <property type="entry name" value="DNA PRIMASE"/>
    <property type="match status" value="1"/>
</dbReference>
<dbReference type="PANTHER" id="PTHR30313">
    <property type="entry name" value="DNA PRIMASE"/>
    <property type="match status" value="1"/>
</dbReference>
<dbReference type="SUPFAM" id="SSF56731">
    <property type="entry name" value="DNA primase core"/>
    <property type="match status" value="1"/>
</dbReference>
<gene>
    <name evidence="1" type="ORF">GYA37_00075</name>
</gene>
<proteinExistence type="predicted"/>